<dbReference type="OrthoDB" id="299625at2759"/>
<dbReference type="Proteomes" id="UP001165082">
    <property type="component" value="Unassembled WGS sequence"/>
</dbReference>
<feature type="compositionally biased region" description="Basic and acidic residues" evidence="2">
    <location>
        <begin position="176"/>
        <end position="187"/>
    </location>
</feature>
<protein>
    <submittedName>
        <fullName evidence="3">Uncharacterized protein</fullName>
    </submittedName>
</protein>
<sequence length="364" mass="40992">MSSPAPSAFALTEAAINDVASIADPKSMSRVYEEYAKLNDVVDQLGMKVSGVLAKQENEFLGAYRAHMYNVQRELQGLKAEVVEKENALTNNEQMQKLEEECKWYREESLRLDGLLGEAKKSEQFMKQKMSMLEDDRNWLAKQLKSAKKQNKLLRAEIELQLREGIDANDKMFETREPETGGMDEGHNTSSLPQLARPSSGKNTGRMFQSQSASVLLPNDTLLLQKELRQMKIQRDAEKKTAQELRASITEGKTSRKELEEFFLDCIEDVKKSVDRRRRKAAMGGKMTAVQEALLQKPIELHDFMAQDRKVVVESLLSRDEVLSILFDSLFPAASVGKMNNNNQPQVSDDDDLGALLGKTGINA</sequence>
<comment type="caution">
    <text evidence="3">The sequence shown here is derived from an EMBL/GenBank/DDBJ whole genome shotgun (WGS) entry which is preliminary data.</text>
</comment>
<dbReference type="PANTHER" id="PTHR40515">
    <property type="entry name" value="CILIA- AND FLAGELLA-ASSOCIATED PROTEIN 157"/>
    <property type="match status" value="1"/>
</dbReference>
<evidence type="ECO:0000313" key="4">
    <source>
        <dbReference type="Proteomes" id="UP001165082"/>
    </source>
</evidence>
<feature type="coiled-coil region" evidence="1">
    <location>
        <begin position="68"/>
        <end position="164"/>
    </location>
</feature>
<evidence type="ECO:0000313" key="3">
    <source>
        <dbReference type="EMBL" id="GMH46319.1"/>
    </source>
</evidence>
<feature type="region of interest" description="Disordered" evidence="2">
    <location>
        <begin position="176"/>
        <end position="208"/>
    </location>
</feature>
<organism evidence="3 4">
    <name type="scientific">Triparma retinervis</name>
    <dbReference type="NCBI Taxonomy" id="2557542"/>
    <lineage>
        <taxon>Eukaryota</taxon>
        <taxon>Sar</taxon>
        <taxon>Stramenopiles</taxon>
        <taxon>Ochrophyta</taxon>
        <taxon>Bolidophyceae</taxon>
        <taxon>Parmales</taxon>
        <taxon>Triparmaceae</taxon>
        <taxon>Triparma</taxon>
    </lineage>
</organism>
<evidence type="ECO:0000256" key="1">
    <source>
        <dbReference type="SAM" id="Coils"/>
    </source>
</evidence>
<evidence type="ECO:0000256" key="2">
    <source>
        <dbReference type="SAM" id="MobiDB-lite"/>
    </source>
</evidence>
<name>A0A9W6Z2Z1_9STRA</name>
<accession>A0A9W6Z2Z1</accession>
<proteinExistence type="predicted"/>
<dbReference type="AlphaFoldDB" id="A0A9W6Z2Z1"/>
<dbReference type="EMBL" id="BRXZ01004271">
    <property type="protein sequence ID" value="GMH46319.1"/>
    <property type="molecule type" value="Genomic_DNA"/>
</dbReference>
<gene>
    <name evidence="3" type="ORF">TrRE_jg9528</name>
</gene>
<keyword evidence="4" id="KW-1185">Reference proteome</keyword>
<keyword evidence="1" id="KW-0175">Coiled coil</keyword>
<reference evidence="3" key="1">
    <citation type="submission" date="2022-07" db="EMBL/GenBank/DDBJ databases">
        <title>Genome analysis of Parmales, a sister group of diatoms, reveals the evolutionary specialization of diatoms from phago-mixotrophs to photoautotrophs.</title>
        <authorList>
            <person name="Ban H."/>
            <person name="Sato S."/>
            <person name="Yoshikawa S."/>
            <person name="Kazumasa Y."/>
            <person name="Nakamura Y."/>
            <person name="Ichinomiya M."/>
            <person name="Saitoh K."/>
            <person name="Sato N."/>
            <person name="Blanc-Mathieu R."/>
            <person name="Endo H."/>
            <person name="Kuwata A."/>
            <person name="Ogata H."/>
        </authorList>
    </citation>
    <scope>NUCLEOTIDE SEQUENCE</scope>
</reference>
<dbReference type="PANTHER" id="PTHR40515:SF1">
    <property type="entry name" value="CILIA- AND FLAGELLA-ASSOCIATED PROTEIN 157"/>
    <property type="match status" value="1"/>
</dbReference>